<keyword evidence="2" id="KW-0812">Transmembrane</keyword>
<dbReference type="EMBL" id="CP117451">
    <property type="protein sequence ID" value="WLH02537.1"/>
    <property type="molecule type" value="Genomic_DNA"/>
</dbReference>
<keyword evidence="4" id="KW-1185">Reference proteome</keyword>
<evidence type="ECO:0000256" key="2">
    <source>
        <dbReference type="SAM" id="Phobius"/>
    </source>
</evidence>
<reference evidence="3 4" key="1">
    <citation type="submission" date="2023-02" db="EMBL/GenBank/DDBJ databases">
        <title>Evolution of Hrp T3SS in non-pathogenic Pseudomonas fluorescens.</title>
        <authorList>
            <person name="Liao K."/>
            <person name="Wei H."/>
            <person name="Gu Y."/>
        </authorList>
    </citation>
    <scope>NUCLEOTIDE SEQUENCE [LARGE SCALE GENOMIC DNA]</scope>
    <source>
        <strain evidence="3 4">FP2034</strain>
    </source>
</reference>
<feature type="transmembrane region" description="Helical" evidence="2">
    <location>
        <begin position="57"/>
        <end position="76"/>
    </location>
</feature>
<dbReference type="Proteomes" id="UP001224838">
    <property type="component" value="Chromosome"/>
</dbReference>
<dbReference type="RefSeq" id="WP_305470058.1">
    <property type="nucleotide sequence ID" value="NZ_CP117451.1"/>
</dbReference>
<keyword evidence="1" id="KW-0175">Coiled coil</keyword>
<proteinExistence type="predicted"/>
<keyword evidence="2" id="KW-1133">Transmembrane helix</keyword>
<feature type="coiled-coil region" evidence="1">
    <location>
        <begin position="122"/>
        <end position="209"/>
    </location>
</feature>
<evidence type="ECO:0000313" key="4">
    <source>
        <dbReference type="Proteomes" id="UP001224838"/>
    </source>
</evidence>
<accession>A0ABY9FG69</accession>
<protein>
    <submittedName>
        <fullName evidence="3">ATPase</fullName>
    </submittedName>
</protein>
<sequence length="290" mass="31620">MPMRNDANDDFDDVPSLRMRADIPDDDDFMPNRQPHVQARPVPAGVAKVKGPSTGPLWALVGALLCAFGFLAWWSFQQISLMEQQLVATQESFARISEDAAGRLQDISGKVVAGQSNVMSDSEALKLQIKQLESKLQEQGRQFDNKLVEQYKQQQATFGPSADLDKELAQLIAQASEQQNTNTQLQASNKELQTQVKALAAEVTALKGQGEGGALDAQLKSIGADITALKRATSNSAIDRLEQDVIVLKSQQDKGGNTAEFDAFRGQVTRNINTLQAQIQNLQQQLSAGQ</sequence>
<evidence type="ECO:0000313" key="3">
    <source>
        <dbReference type="EMBL" id="WLH02537.1"/>
    </source>
</evidence>
<name>A0ABY9FG69_9PSED</name>
<gene>
    <name evidence="3" type="ORF">PSH92_06585</name>
</gene>
<organism evidence="3 4">
    <name type="scientific">Pseudomonas beijingensis</name>
    <dbReference type="NCBI Taxonomy" id="2954101"/>
    <lineage>
        <taxon>Bacteria</taxon>
        <taxon>Pseudomonadati</taxon>
        <taxon>Pseudomonadota</taxon>
        <taxon>Gammaproteobacteria</taxon>
        <taxon>Pseudomonadales</taxon>
        <taxon>Pseudomonadaceae</taxon>
        <taxon>Pseudomonas</taxon>
    </lineage>
</organism>
<keyword evidence="2" id="KW-0472">Membrane</keyword>
<evidence type="ECO:0000256" key="1">
    <source>
        <dbReference type="SAM" id="Coils"/>
    </source>
</evidence>